<accession>A0A0C9YY06</accession>
<keyword evidence="2" id="KW-1185">Reference proteome</keyword>
<sequence length="154" mass="17425">MRNPDWPPYSSISPPLDHPFDLLPISPVFTRHPQQYPHQHPNLVLWITRHPLVHPHGDFGKLNHMILPTSHHLYHSALGHIPDPQAPFQIDKDKAGGRVTILGGQTRKIKRWNQRRVDGERRVLDVCTEAPGEGNGDKCLSGLSDTVVMEVLPM</sequence>
<protein>
    <submittedName>
        <fullName evidence="1">Uncharacterized protein</fullName>
    </submittedName>
</protein>
<dbReference type="AlphaFoldDB" id="A0A0C9YY06"/>
<evidence type="ECO:0000313" key="2">
    <source>
        <dbReference type="Proteomes" id="UP000054018"/>
    </source>
</evidence>
<reference evidence="1 2" key="1">
    <citation type="submission" date="2014-04" db="EMBL/GenBank/DDBJ databases">
        <authorList>
            <consortium name="DOE Joint Genome Institute"/>
            <person name="Kuo A."/>
            <person name="Kohler A."/>
            <person name="Costa M.D."/>
            <person name="Nagy L.G."/>
            <person name="Floudas D."/>
            <person name="Copeland A."/>
            <person name="Barry K.W."/>
            <person name="Cichocki N."/>
            <person name="Veneault-Fourrey C."/>
            <person name="LaButti K."/>
            <person name="Lindquist E.A."/>
            <person name="Lipzen A."/>
            <person name="Lundell T."/>
            <person name="Morin E."/>
            <person name="Murat C."/>
            <person name="Sun H."/>
            <person name="Tunlid A."/>
            <person name="Henrissat B."/>
            <person name="Grigoriev I.V."/>
            <person name="Hibbett D.S."/>
            <person name="Martin F."/>
            <person name="Nordberg H.P."/>
            <person name="Cantor M.N."/>
            <person name="Hua S.X."/>
        </authorList>
    </citation>
    <scope>NUCLEOTIDE SEQUENCE [LARGE SCALE GENOMIC DNA]</scope>
    <source>
        <strain evidence="1 2">441</strain>
    </source>
</reference>
<dbReference type="EMBL" id="KN833910">
    <property type="protein sequence ID" value="KIK15012.1"/>
    <property type="molecule type" value="Genomic_DNA"/>
</dbReference>
<reference evidence="2" key="2">
    <citation type="submission" date="2015-01" db="EMBL/GenBank/DDBJ databases">
        <title>Evolutionary Origins and Diversification of the Mycorrhizal Mutualists.</title>
        <authorList>
            <consortium name="DOE Joint Genome Institute"/>
            <consortium name="Mycorrhizal Genomics Consortium"/>
            <person name="Kohler A."/>
            <person name="Kuo A."/>
            <person name="Nagy L.G."/>
            <person name="Floudas D."/>
            <person name="Copeland A."/>
            <person name="Barry K.W."/>
            <person name="Cichocki N."/>
            <person name="Veneault-Fourrey C."/>
            <person name="LaButti K."/>
            <person name="Lindquist E.A."/>
            <person name="Lipzen A."/>
            <person name="Lundell T."/>
            <person name="Morin E."/>
            <person name="Murat C."/>
            <person name="Riley R."/>
            <person name="Ohm R."/>
            <person name="Sun H."/>
            <person name="Tunlid A."/>
            <person name="Henrissat B."/>
            <person name="Grigoriev I.V."/>
            <person name="Hibbett D.S."/>
            <person name="Martin F."/>
        </authorList>
    </citation>
    <scope>NUCLEOTIDE SEQUENCE [LARGE SCALE GENOMIC DNA]</scope>
    <source>
        <strain evidence="2">441</strain>
    </source>
</reference>
<evidence type="ECO:0000313" key="1">
    <source>
        <dbReference type="EMBL" id="KIK15012.1"/>
    </source>
</evidence>
<dbReference type="HOGENOM" id="CLU_1704948_0_0_1"/>
<proteinExistence type="predicted"/>
<gene>
    <name evidence="1" type="ORF">PISMIDRAFT_687533</name>
</gene>
<dbReference type="Proteomes" id="UP000054018">
    <property type="component" value="Unassembled WGS sequence"/>
</dbReference>
<name>A0A0C9YY06_9AGAM</name>
<organism evidence="1 2">
    <name type="scientific">Pisolithus microcarpus 441</name>
    <dbReference type="NCBI Taxonomy" id="765257"/>
    <lineage>
        <taxon>Eukaryota</taxon>
        <taxon>Fungi</taxon>
        <taxon>Dikarya</taxon>
        <taxon>Basidiomycota</taxon>
        <taxon>Agaricomycotina</taxon>
        <taxon>Agaricomycetes</taxon>
        <taxon>Agaricomycetidae</taxon>
        <taxon>Boletales</taxon>
        <taxon>Sclerodermatineae</taxon>
        <taxon>Pisolithaceae</taxon>
        <taxon>Pisolithus</taxon>
    </lineage>
</organism>